<gene>
    <name evidence="2" type="ORF">TBCH5v1_0038</name>
</gene>
<dbReference type="GeneID" id="26135338"/>
<dbReference type="RefSeq" id="WP_056933058.1">
    <property type="nucleotide sequence ID" value="NZ_CP013050.1"/>
</dbReference>
<dbReference type="EMBL" id="CP013050">
    <property type="protein sequence ID" value="ALM74018.1"/>
    <property type="molecule type" value="Genomic_DNA"/>
</dbReference>
<evidence type="ECO:0000256" key="1">
    <source>
        <dbReference type="SAM" id="Phobius"/>
    </source>
</evidence>
<proteinExistence type="predicted"/>
<name>A0A0S1X8A0_THEBA</name>
<dbReference type="PATRIC" id="fig|55802.8.peg.36"/>
<reference evidence="2 3" key="1">
    <citation type="journal article" date="2016" name="Genome Announc.">
        <title>Complete genome sequence of the hyperthermophilic and piezophilic archaeon Thermococcus barophilus Ch5, capable of growth at the expense of hydrogenogenesis from carbon monoxide and formate.</title>
        <authorList>
            <person name="Oger P."/>
            <person name="Sokolova T.G."/>
            <person name="Kozhevnikova D.A."/>
            <person name="Taranov E.A."/>
            <person name="Vannier P."/>
            <person name="Lee H.S."/>
            <person name="Kwon K.K."/>
            <person name="Kang S.G."/>
            <person name="Lee J.H."/>
            <person name="Bonch-Osmolovskaya E.A."/>
            <person name="Lebedinsky A.V."/>
        </authorList>
    </citation>
    <scope>NUCLEOTIDE SEQUENCE [LARGE SCALE GENOMIC DNA]</scope>
    <source>
        <strain evidence="3">Ch5</strain>
    </source>
</reference>
<accession>A0A0S1X8A0</accession>
<organism evidence="2 3">
    <name type="scientific">Thermococcus barophilus</name>
    <dbReference type="NCBI Taxonomy" id="55802"/>
    <lineage>
        <taxon>Archaea</taxon>
        <taxon>Methanobacteriati</taxon>
        <taxon>Methanobacteriota</taxon>
        <taxon>Thermococci</taxon>
        <taxon>Thermococcales</taxon>
        <taxon>Thermococcaceae</taxon>
        <taxon>Thermococcus</taxon>
    </lineage>
</organism>
<evidence type="ECO:0000313" key="3">
    <source>
        <dbReference type="Proteomes" id="UP000066042"/>
    </source>
</evidence>
<dbReference type="AlphaFoldDB" id="A0A0S1X8A0"/>
<keyword evidence="1" id="KW-0472">Membrane</keyword>
<dbReference type="STRING" id="55802.TBCH5v1_0038"/>
<dbReference type="Proteomes" id="UP000066042">
    <property type="component" value="Chromosome"/>
</dbReference>
<feature type="transmembrane region" description="Helical" evidence="1">
    <location>
        <begin position="821"/>
        <end position="841"/>
    </location>
</feature>
<keyword evidence="1" id="KW-1133">Transmembrane helix</keyword>
<protein>
    <submittedName>
        <fullName evidence="2">Uncharacterized protein</fullName>
    </submittedName>
</protein>
<sequence>MKRLITLCFIVLLLANFLPHSKAQDGVKVFSIDDIVPGEGQAMIFAGYQVLTNCDSQQGCWKAGKLGWFFYDGKSFYKANLGEYMPIIWWDGWVLIKIKPYRIALFRIKNDKLEQLLVMKVTSRRDLYFNGSEILLVEKLGYYDKSILYFFNGTTLSEPIQVNGEVVDAHYGEGAWLLYYTKRIYNGSKVDYWEGIHLIRNGRLFTFNTTYSIADASFNGSEVLIEVEGFINRTRTPWHALYLWDLNSSRLILNKTGYLGFSIYGWNESWYIGDRDVNPYLYRIKNGSLEGITADYVFAEPDYTGRPKLAIGKSILTLKGIVKTRIREEPYLDPMDYWSYMKRAVPFDDGVAYIDYHGKERRLVIVKEGVRQVIPLGELFGEFSIVPIGKELLIYSYLPSGSSRLYKYCCGKLEDITDRLKHLAGVLRVESFTIESVIPWEKGLFLILKPPWEGRLLYYYNGHSFTLIGLNFRPLGSLDGFYVVNAPSGLSYLYNGSCRWRLDYLKGEYARDILVAVNGTKTGFYEFKPWGLKKILEVKAPLKFLYKTGNYMVFLQENDGNMLIFDGASFHVVPVNGSVLALPNGSVVVAKTDYQKTELYLWDFENLKKIGEFPLKLTPIDYVHGVILGKGSSGSFRTLYVYNGSLRVLFPEEEGTNYYYLNGTVLTRKCVFLPVLRCNYTLFSINGSYLGSFKGGMYFGHAFWNGSIYLTNGTHLINSKDFKVVRLPFRIETPSMASSKMGLIIFGNDKLLLYNGRFKDLSEQLFEYYKNHPYYPSNSPKLCKTSPFRKLIPLSSTFPQSPPVNTSAEFSHLEDVFSMKFVELIVVFVLIVIVGRVLQIVQEKKKR</sequence>
<evidence type="ECO:0000313" key="2">
    <source>
        <dbReference type="EMBL" id="ALM74018.1"/>
    </source>
</evidence>
<keyword evidence="1" id="KW-0812">Transmembrane</keyword>